<evidence type="ECO:0000259" key="8">
    <source>
        <dbReference type="PROSITE" id="PS50928"/>
    </source>
</evidence>
<evidence type="ECO:0000313" key="9">
    <source>
        <dbReference type="EMBL" id="SDC93999.1"/>
    </source>
</evidence>
<name>A0A1G6QNW7_9BRAD</name>
<dbReference type="PROSITE" id="PS50928">
    <property type="entry name" value="ABC_TM1"/>
    <property type="match status" value="1"/>
</dbReference>
<dbReference type="Proteomes" id="UP000199245">
    <property type="component" value="Unassembled WGS sequence"/>
</dbReference>
<evidence type="ECO:0000256" key="3">
    <source>
        <dbReference type="ARBA" id="ARBA00022475"/>
    </source>
</evidence>
<dbReference type="Pfam" id="PF00528">
    <property type="entry name" value="BPD_transp_1"/>
    <property type="match status" value="1"/>
</dbReference>
<reference evidence="9 10" key="1">
    <citation type="submission" date="2016-10" db="EMBL/GenBank/DDBJ databases">
        <authorList>
            <person name="de Groot N.N."/>
        </authorList>
    </citation>
    <scope>NUCLEOTIDE SEQUENCE [LARGE SCALE GENOMIC DNA]</scope>
    <source>
        <strain evidence="9 10">R5</strain>
    </source>
</reference>
<sequence>MSSLEMLTLLELAHGRRDEQAAAARSPLVSAARAATRGLAAFGRRSLLLIALLAIWEAAPRLGLIDAVFLPPFSGVIAAGWQLAQTGELYDDASASLLRALSGFLVSVALFVPLGLAVGWYTRLGDLLNQFIEICRNTAPLALLPVFILLLGIGELSKVTMVVYSCAWPLLLNTIAAVKQVDPLLIKSARTMGATPQQLFRKVILPAALPTIFVGIRLASASAMLVLVASEMVGAKAGLGYLIINSQYSFLIPQMYFGIIGITVIGLAFNAVLEALERRLTRWKAQVAA</sequence>
<keyword evidence="3" id="KW-1003">Cell membrane</keyword>
<dbReference type="GO" id="GO:0005886">
    <property type="term" value="C:plasma membrane"/>
    <property type="evidence" value="ECO:0007669"/>
    <property type="project" value="UniProtKB-SubCell"/>
</dbReference>
<feature type="transmembrane region" description="Helical" evidence="7">
    <location>
        <begin position="256"/>
        <end position="273"/>
    </location>
</feature>
<dbReference type="PANTHER" id="PTHR30151">
    <property type="entry name" value="ALKANE SULFONATE ABC TRANSPORTER-RELATED, MEMBRANE SUBUNIT"/>
    <property type="match status" value="1"/>
</dbReference>
<comment type="subcellular location">
    <subcellularLocation>
        <location evidence="1 7">Cell membrane</location>
        <topology evidence="1 7">Multi-pass membrane protein</topology>
    </subcellularLocation>
</comment>
<evidence type="ECO:0000256" key="7">
    <source>
        <dbReference type="RuleBase" id="RU363032"/>
    </source>
</evidence>
<feature type="transmembrane region" description="Helical" evidence="7">
    <location>
        <begin position="134"/>
        <end position="153"/>
    </location>
</feature>
<dbReference type="InterPro" id="IPR000515">
    <property type="entry name" value="MetI-like"/>
</dbReference>
<feature type="transmembrane region" description="Helical" evidence="7">
    <location>
        <begin position="159"/>
        <end position="178"/>
    </location>
</feature>
<dbReference type="RefSeq" id="WP_176936812.1">
    <property type="nucleotide sequence ID" value="NZ_FMZW01000006.1"/>
</dbReference>
<accession>A0A1G6QNW7</accession>
<dbReference type="Gene3D" id="1.10.3720.10">
    <property type="entry name" value="MetI-like"/>
    <property type="match status" value="1"/>
</dbReference>
<feature type="transmembrane region" description="Helical" evidence="7">
    <location>
        <begin position="104"/>
        <end position="122"/>
    </location>
</feature>
<dbReference type="SUPFAM" id="SSF161098">
    <property type="entry name" value="MetI-like"/>
    <property type="match status" value="1"/>
</dbReference>
<evidence type="ECO:0000313" key="10">
    <source>
        <dbReference type="Proteomes" id="UP000199245"/>
    </source>
</evidence>
<protein>
    <submittedName>
        <fullName evidence="9">NitT/TauT family transport system permease protein</fullName>
    </submittedName>
</protein>
<keyword evidence="6 7" id="KW-0472">Membrane</keyword>
<dbReference type="AlphaFoldDB" id="A0A1G6QNW7"/>
<evidence type="ECO:0000256" key="6">
    <source>
        <dbReference type="ARBA" id="ARBA00023136"/>
    </source>
</evidence>
<evidence type="ECO:0000256" key="1">
    <source>
        <dbReference type="ARBA" id="ARBA00004651"/>
    </source>
</evidence>
<organism evidence="9 10">
    <name type="scientific">Bradyrhizobium brasilense</name>
    <dbReference type="NCBI Taxonomy" id="1419277"/>
    <lineage>
        <taxon>Bacteria</taxon>
        <taxon>Pseudomonadati</taxon>
        <taxon>Pseudomonadota</taxon>
        <taxon>Alphaproteobacteria</taxon>
        <taxon>Hyphomicrobiales</taxon>
        <taxon>Nitrobacteraceae</taxon>
        <taxon>Bradyrhizobium</taxon>
    </lineage>
</organism>
<keyword evidence="5 7" id="KW-1133">Transmembrane helix</keyword>
<proteinExistence type="inferred from homology"/>
<dbReference type="CDD" id="cd06261">
    <property type="entry name" value="TM_PBP2"/>
    <property type="match status" value="1"/>
</dbReference>
<feature type="transmembrane region" description="Helical" evidence="7">
    <location>
        <begin position="63"/>
        <end position="84"/>
    </location>
</feature>
<keyword evidence="2 7" id="KW-0813">Transport</keyword>
<dbReference type="InterPro" id="IPR035906">
    <property type="entry name" value="MetI-like_sf"/>
</dbReference>
<comment type="similarity">
    <text evidence="7">Belongs to the binding-protein-dependent transport system permease family.</text>
</comment>
<evidence type="ECO:0000256" key="2">
    <source>
        <dbReference type="ARBA" id="ARBA00022448"/>
    </source>
</evidence>
<dbReference type="EMBL" id="FMZW01000006">
    <property type="protein sequence ID" value="SDC93999.1"/>
    <property type="molecule type" value="Genomic_DNA"/>
</dbReference>
<gene>
    <name evidence="9" type="ORF">SAMN05216337_100656</name>
</gene>
<feature type="domain" description="ABC transmembrane type-1" evidence="8">
    <location>
        <begin position="93"/>
        <end position="273"/>
    </location>
</feature>
<dbReference type="PANTHER" id="PTHR30151:SF16">
    <property type="entry name" value="ABC TRANSPORTER PERMEASE PROTEIN"/>
    <property type="match status" value="1"/>
</dbReference>
<feature type="transmembrane region" description="Helical" evidence="7">
    <location>
        <begin position="199"/>
        <end position="218"/>
    </location>
</feature>
<evidence type="ECO:0000256" key="5">
    <source>
        <dbReference type="ARBA" id="ARBA00022989"/>
    </source>
</evidence>
<evidence type="ECO:0000256" key="4">
    <source>
        <dbReference type="ARBA" id="ARBA00022692"/>
    </source>
</evidence>
<dbReference type="GO" id="GO:0055085">
    <property type="term" value="P:transmembrane transport"/>
    <property type="evidence" value="ECO:0007669"/>
    <property type="project" value="InterPro"/>
</dbReference>
<keyword evidence="4 7" id="KW-0812">Transmembrane</keyword>